<dbReference type="InterPro" id="IPR003959">
    <property type="entry name" value="ATPase_AAA_core"/>
</dbReference>
<protein>
    <submittedName>
        <fullName evidence="2">AAA family ATPase</fullName>
    </submittedName>
</protein>
<dbReference type="Gene3D" id="3.40.50.300">
    <property type="entry name" value="P-loop containing nucleotide triphosphate hydrolases"/>
    <property type="match status" value="1"/>
</dbReference>
<dbReference type="GO" id="GO:0016887">
    <property type="term" value="F:ATP hydrolysis activity"/>
    <property type="evidence" value="ECO:0007669"/>
    <property type="project" value="InterPro"/>
</dbReference>
<name>A0A6I3S9C9_9BURK</name>
<proteinExistence type="predicted"/>
<dbReference type="SUPFAM" id="SSF52540">
    <property type="entry name" value="P-loop containing nucleoside triphosphate hydrolases"/>
    <property type="match status" value="1"/>
</dbReference>
<comment type="caution">
    <text evidence="2">The sequence shown here is derived from an EMBL/GenBank/DDBJ whole genome shotgun (WGS) entry which is preliminary data.</text>
</comment>
<dbReference type="AlphaFoldDB" id="A0A6I3S9C9"/>
<dbReference type="GO" id="GO:0005524">
    <property type="term" value="F:ATP binding"/>
    <property type="evidence" value="ECO:0007669"/>
    <property type="project" value="InterPro"/>
</dbReference>
<dbReference type="InterPro" id="IPR027417">
    <property type="entry name" value="P-loop_NTPase"/>
</dbReference>
<evidence type="ECO:0000313" key="2">
    <source>
        <dbReference type="EMBL" id="MTU42428.1"/>
    </source>
</evidence>
<gene>
    <name evidence="2" type="ORF">GMD42_02090</name>
</gene>
<accession>A0A6I3S9C9</accession>
<dbReference type="RefSeq" id="WP_008864026.1">
    <property type="nucleotide sequence ID" value="NZ_CAMSPD010000059.1"/>
</dbReference>
<dbReference type="PANTHER" id="PTHR40396">
    <property type="entry name" value="ATPASE-LIKE PROTEIN"/>
    <property type="match status" value="1"/>
</dbReference>
<evidence type="ECO:0000259" key="1">
    <source>
        <dbReference type="Pfam" id="PF13304"/>
    </source>
</evidence>
<organism evidence="2 3">
    <name type="scientific">Parasutterella excrementihominis</name>
    <dbReference type="NCBI Taxonomy" id="487175"/>
    <lineage>
        <taxon>Bacteria</taxon>
        <taxon>Pseudomonadati</taxon>
        <taxon>Pseudomonadota</taxon>
        <taxon>Betaproteobacteria</taxon>
        <taxon>Burkholderiales</taxon>
        <taxon>Sutterellaceae</taxon>
        <taxon>Parasutterella</taxon>
    </lineage>
</organism>
<feature type="domain" description="ATPase AAA-type core" evidence="1">
    <location>
        <begin position="46"/>
        <end position="369"/>
    </location>
</feature>
<dbReference type="EMBL" id="WNCL01000004">
    <property type="protein sequence ID" value="MTU42428.1"/>
    <property type="molecule type" value="Genomic_DNA"/>
</dbReference>
<dbReference type="PANTHER" id="PTHR40396:SF1">
    <property type="entry name" value="ATPASE AAA-TYPE CORE DOMAIN-CONTAINING PROTEIN"/>
    <property type="match status" value="1"/>
</dbReference>
<evidence type="ECO:0000313" key="3">
    <source>
        <dbReference type="Proteomes" id="UP000462362"/>
    </source>
</evidence>
<reference evidence="2 3" key="1">
    <citation type="journal article" date="2019" name="Nat. Med.">
        <title>A library of human gut bacterial isolates paired with longitudinal multiomics data enables mechanistic microbiome research.</title>
        <authorList>
            <person name="Poyet M."/>
            <person name="Groussin M."/>
            <person name="Gibbons S.M."/>
            <person name="Avila-Pacheco J."/>
            <person name="Jiang X."/>
            <person name="Kearney S.M."/>
            <person name="Perrotta A.R."/>
            <person name="Berdy B."/>
            <person name="Zhao S."/>
            <person name="Lieberman T.D."/>
            <person name="Swanson P.K."/>
            <person name="Smith M."/>
            <person name="Roesemann S."/>
            <person name="Alexander J.E."/>
            <person name="Rich S.A."/>
            <person name="Livny J."/>
            <person name="Vlamakis H."/>
            <person name="Clish C."/>
            <person name="Bullock K."/>
            <person name="Deik A."/>
            <person name="Scott J."/>
            <person name="Pierce K.A."/>
            <person name="Xavier R.J."/>
            <person name="Alm E.J."/>
        </authorList>
    </citation>
    <scope>NUCLEOTIDE SEQUENCE [LARGE SCALE GENOMIC DNA]</scope>
    <source>
        <strain evidence="2 3">BIOML-A2</strain>
    </source>
</reference>
<dbReference type="Pfam" id="PF13304">
    <property type="entry name" value="AAA_21"/>
    <property type="match status" value="1"/>
</dbReference>
<dbReference type="Proteomes" id="UP000462362">
    <property type="component" value="Unassembled WGS sequence"/>
</dbReference>
<sequence>MIVSITIKNWMSFKDKTFFTMEAGKEKSSRSTLADFKRFRIKLLPIAAIFGSNGSGKSNFIKAISFVQRLLTEPEKGVFSSKPYAFCFDEKLRNEPSEIEIQLMLGKYVYSYFLSFTNQRIVNESLILINTSSSNLLFSRSGTKLETGPALSKTIPTESLRFIQPLLDKNQPALSVLGEANIDHVKDVFNWFKHSLRIITPNSISISKFAESDGELWEDFAYLDTGITKIGYQDCKVNLPDEVSRLARDLQDGEFLYYRDPKSGAIRVGRNSDGLLMQKLLAVHVTRQGYEVIIPDQDESEGVKRLFDLLPAMKNLKRRDASVTYFIDEFDRSLHSLLTEHLLNRFLYSCGAETRKQLIVTTQNPFLINQDLLRRDELWIANRESDGSTILYPMADFRELRLDKDIRKSYFEGRMGGLPNL</sequence>